<feature type="signal peptide" evidence="13">
    <location>
        <begin position="1"/>
        <end position="17"/>
    </location>
</feature>
<evidence type="ECO:0000256" key="8">
    <source>
        <dbReference type="ARBA" id="ARBA00022919"/>
    </source>
</evidence>
<dbReference type="GO" id="GO:0042391">
    <property type="term" value="P:regulation of membrane potential"/>
    <property type="evidence" value="ECO:0007669"/>
    <property type="project" value="UniProtKB-ARBA"/>
</dbReference>
<dbReference type="Gene3D" id="3.20.20.80">
    <property type="entry name" value="Glycosidases"/>
    <property type="match status" value="1"/>
</dbReference>
<protein>
    <recommendedName>
        <fullName evidence="5 12">Glucosylceramidase</fullName>
        <ecNumber evidence="5 12">3.2.1.45</ecNumber>
    </recommendedName>
</protein>
<keyword evidence="7 12" id="KW-0378">Hydrolase</keyword>
<dbReference type="GO" id="GO:0005102">
    <property type="term" value="F:signaling receptor binding"/>
    <property type="evidence" value="ECO:0007669"/>
    <property type="project" value="UniProtKB-ARBA"/>
</dbReference>
<comment type="pathway">
    <text evidence="2">Lipid metabolism; sphingolipid metabolism.</text>
</comment>
<dbReference type="GO" id="GO:0007040">
    <property type="term" value="P:lysosome organization"/>
    <property type="evidence" value="ECO:0007669"/>
    <property type="project" value="UniProtKB-ARBA"/>
</dbReference>
<dbReference type="GO" id="GO:0006914">
    <property type="term" value="P:autophagy"/>
    <property type="evidence" value="ECO:0007669"/>
    <property type="project" value="UniProtKB-ARBA"/>
</dbReference>
<evidence type="ECO:0000256" key="10">
    <source>
        <dbReference type="ARBA" id="ARBA00050474"/>
    </source>
</evidence>
<dbReference type="GO" id="GO:0006066">
    <property type="term" value="P:alcohol metabolic process"/>
    <property type="evidence" value="ECO:0007669"/>
    <property type="project" value="UniProtKB-ARBA"/>
</dbReference>
<dbReference type="Pfam" id="PF17189">
    <property type="entry name" value="Glyco_hydro_30C"/>
    <property type="match status" value="1"/>
</dbReference>
<evidence type="ECO:0000256" key="9">
    <source>
        <dbReference type="ARBA" id="ARBA00023098"/>
    </source>
</evidence>
<dbReference type="GO" id="GO:0051246">
    <property type="term" value="P:regulation of protein metabolic process"/>
    <property type="evidence" value="ECO:0007669"/>
    <property type="project" value="UniProtKB-ARBA"/>
</dbReference>
<evidence type="ECO:0000256" key="6">
    <source>
        <dbReference type="ARBA" id="ARBA00022729"/>
    </source>
</evidence>
<comment type="similarity">
    <text evidence="4 12">Belongs to the glycosyl hydrolase 30 family.</text>
</comment>
<feature type="domain" description="Glycosyl hydrolase family 30 TIM-barrel" evidence="14">
    <location>
        <begin position="100"/>
        <end position="450"/>
    </location>
</feature>
<evidence type="ECO:0000256" key="12">
    <source>
        <dbReference type="RuleBase" id="RU361188"/>
    </source>
</evidence>
<accession>A0A914ZFW2</accession>
<evidence type="ECO:0000256" key="3">
    <source>
        <dbReference type="ARBA" id="ARBA00004991"/>
    </source>
</evidence>
<dbReference type="InterPro" id="IPR017853">
    <property type="entry name" value="GH"/>
</dbReference>
<dbReference type="GO" id="GO:0005774">
    <property type="term" value="C:vacuolar membrane"/>
    <property type="evidence" value="ECO:0007669"/>
    <property type="project" value="UniProtKB-ARBA"/>
</dbReference>
<dbReference type="GO" id="GO:0016758">
    <property type="term" value="F:hexosyltransferase activity"/>
    <property type="evidence" value="ECO:0007669"/>
    <property type="project" value="UniProtKB-ARBA"/>
</dbReference>
<keyword evidence="8 12" id="KW-0746">Sphingolipid metabolism</keyword>
<dbReference type="SUPFAM" id="SSF51445">
    <property type="entry name" value="(Trans)glycosidases"/>
    <property type="match status" value="1"/>
</dbReference>
<dbReference type="GO" id="GO:0032006">
    <property type="term" value="P:regulation of TOR signaling"/>
    <property type="evidence" value="ECO:0007669"/>
    <property type="project" value="UniProtKB-ARBA"/>
</dbReference>
<feature type="domain" description="Glycosyl hydrolase family 30 beta sandwich" evidence="15">
    <location>
        <begin position="453"/>
        <end position="521"/>
    </location>
</feature>
<dbReference type="GO" id="GO:0004348">
    <property type="term" value="F:glucosylceramidase activity"/>
    <property type="evidence" value="ECO:0007669"/>
    <property type="project" value="UniProtKB-EC"/>
</dbReference>
<evidence type="ECO:0000256" key="13">
    <source>
        <dbReference type="SAM" id="SignalP"/>
    </source>
</evidence>
<dbReference type="SUPFAM" id="SSF51011">
    <property type="entry name" value="Glycosyl hydrolase domain"/>
    <property type="match status" value="1"/>
</dbReference>
<evidence type="ECO:0000256" key="4">
    <source>
        <dbReference type="ARBA" id="ARBA00005382"/>
    </source>
</evidence>
<evidence type="ECO:0000256" key="2">
    <source>
        <dbReference type="ARBA" id="ARBA00004760"/>
    </source>
</evidence>
<dbReference type="GO" id="GO:0005764">
    <property type="term" value="C:lysosome"/>
    <property type="evidence" value="ECO:0007669"/>
    <property type="project" value="UniProtKB-ARBA"/>
</dbReference>
<comment type="pathway">
    <text evidence="3">Sphingolipid metabolism.</text>
</comment>
<dbReference type="EC" id="3.2.1.45" evidence="5 12"/>
<dbReference type="GO" id="GO:0016241">
    <property type="term" value="P:regulation of macroautophagy"/>
    <property type="evidence" value="ECO:0007669"/>
    <property type="project" value="UniProtKB-ARBA"/>
</dbReference>
<dbReference type="GO" id="GO:0030163">
    <property type="term" value="P:protein catabolic process"/>
    <property type="evidence" value="ECO:0007669"/>
    <property type="project" value="UniProtKB-ARBA"/>
</dbReference>
<dbReference type="GO" id="GO:0008202">
    <property type="term" value="P:steroid metabolic process"/>
    <property type="evidence" value="ECO:0007669"/>
    <property type="project" value="UniProtKB-ARBA"/>
</dbReference>
<comment type="catalytic activity">
    <reaction evidence="1">
        <text>a beta-D-glucosyl-(1&lt;-&gt;1')-N-acylsphing-4-enine + H2O = an N-acylsphing-4-enine + D-glucose</text>
        <dbReference type="Rhea" id="RHEA:13269"/>
        <dbReference type="ChEBI" id="CHEBI:4167"/>
        <dbReference type="ChEBI" id="CHEBI:15377"/>
        <dbReference type="ChEBI" id="CHEBI:22801"/>
        <dbReference type="ChEBI" id="CHEBI:52639"/>
        <dbReference type="EC" id="3.2.1.45"/>
    </reaction>
    <physiologicalReaction direction="left-to-right" evidence="1">
        <dbReference type="Rhea" id="RHEA:13270"/>
    </physiologicalReaction>
</comment>
<keyword evidence="16" id="KW-1185">Reference proteome</keyword>
<sequence>MMLGGAISLLFIISAFAQRPCVQKKFPGARNNVVCVCNSTYCDDIPSIGTFQSNEAVMFKSSLSGQRLARSVITFGAKSSKAGNLNFKLDASKQYQQMLGFGGAFTDATGINLNTLSSNVSKDIIRQYFSKENGLGYTIARVPMASCDFSTHEYSYDDIENDFDLLNFNLTNEDMTLKIPYILQAQKFISIDEKLKLFASPWSAPAWMKTNGHMKGGGELKGEKNGKYYQTWSNYFLKFFEFYAKKSITFWGMTIQNEPSSGLDPLYKWQTMALTAEMERDFLSQILGPALRASNLTQNLKIMIYEDQRVGIKEYVDKVMKDPVAAKYVDGVAYHWYEDYLAKASVLTEVHNSFPSLFQLNTEACTGYLPFLGGVSLGDWSRGDQYIHSIIEDTQNFGSGWVDWNLCLNLQGGPNWVGNFVDAPIILSNTTNEYYKNPMFYALAHISTFVRPGSFRIQLLDSSGEQPTFPVEVVAFTNSQSQRIVVLNNREDSDHEISIEDAQRPGQMLTVKMEQHSMITLIWNKSA</sequence>
<name>A0A914ZFW2_9BILA</name>
<evidence type="ECO:0000259" key="14">
    <source>
        <dbReference type="Pfam" id="PF02055"/>
    </source>
</evidence>
<evidence type="ECO:0000256" key="1">
    <source>
        <dbReference type="ARBA" id="ARBA00001013"/>
    </source>
</evidence>
<dbReference type="InterPro" id="IPR001139">
    <property type="entry name" value="Glyco_hydro_30"/>
</dbReference>
<dbReference type="PANTHER" id="PTHR11069:SF23">
    <property type="entry name" value="LYSOSOMAL ACID GLUCOSYLCERAMIDASE"/>
    <property type="match status" value="1"/>
</dbReference>
<keyword evidence="6 13" id="KW-0732">Signal</keyword>
<dbReference type="AlphaFoldDB" id="A0A914ZFW2"/>
<comment type="catalytic activity">
    <reaction evidence="10">
        <text>a beta-D-glucosylceramide + H2O = an N-acyl-sphingoid base + D-glucose</text>
        <dbReference type="Rhea" id="RHEA:81447"/>
        <dbReference type="ChEBI" id="CHEBI:4167"/>
        <dbReference type="ChEBI" id="CHEBI:15377"/>
        <dbReference type="ChEBI" id="CHEBI:83264"/>
        <dbReference type="ChEBI" id="CHEBI:83273"/>
    </reaction>
    <physiologicalReaction direction="left-to-right" evidence="10">
        <dbReference type="Rhea" id="RHEA:81448"/>
    </physiologicalReaction>
</comment>
<evidence type="ECO:0000259" key="15">
    <source>
        <dbReference type="Pfam" id="PF17189"/>
    </source>
</evidence>
<dbReference type="PRINTS" id="PR00843">
    <property type="entry name" value="GLHYDRLASE30"/>
</dbReference>
<dbReference type="Pfam" id="PF02055">
    <property type="entry name" value="Glyco_hydro_30"/>
    <property type="match status" value="1"/>
</dbReference>
<comment type="catalytic activity">
    <reaction evidence="11">
        <text>an N-acyl-1-beta-D-glucosyl-15-methylhexadecasphing-4-enine + H2O = an N-acyl-15-methylhexadecasphing-4-enine + D-glucose</text>
        <dbReference type="Rhea" id="RHEA:34755"/>
        <dbReference type="ChEBI" id="CHEBI:4167"/>
        <dbReference type="ChEBI" id="CHEBI:15377"/>
        <dbReference type="ChEBI" id="CHEBI:70815"/>
        <dbReference type="ChEBI" id="CHEBI:70846"/>
    </reaction>
    <physiologicalReaction direction="left-to-right" evidence="11">
        <dbReference type="Rhea" id="RHEA:34756"/>
    </physiologicalReaction>
</comment>
<feature type="chain" id="PRO_5037872603" description="Glucosylceramidase" evidence="13">
    <location>
        <begin position="18"/>
        <end position="527"/>
    </location>
</feature>
<dbReference type="WBParaSite" id="PSU_v2.g917.t1">
    <property type="protein sequence ID" value="PSU_v2.g917.t1"/>
    <property type="gene ID" value="PSU_v2.g917"/>
</dbReference>
<evidence type="ECO:0000313" key="17">
    <source>
        <dbReference type="WBParaSite" id="PSU_v2.g917.t1"/>
    </source>
</evidence>
<dbReference type="InterPro" id="IPR033452">
    <property type="entry name" value="GH30_C"/>
</dbReference>
<reference evidence="17" key="1">
    <citation type="submission" date="2022-11" db="UniProtKB">
        <authorList>
            <consortium name="WormBaseParasite"/>
        </authorList>
    </citation>
    <scope>IDENTIFICATION</scope>
</reference>
<proteinExistence type="inferred from homology"/>
<dbReference type="GO" id="GO:0006680">
    <property type="term" value="P:glucosylceramide catabolic process"/>
    <property type="evidence" value="ECO:0007669"/>
    <property type="project" value="UniProtKB-ARBA"/>
</dbReference>
<evidence type="ECO:0000256" key="11">
    <source>
        <dbReference type="ARBA" id="ARBA00051345"/>
    </source>
</evidence>
<keyword evidence="9 12" id="KW-0443">Lipid metabolism</keyword>
<evidence type="ECO:0000313" key="16">
    <source>
        <dbReference type="Proteomes" id="UP000887577"/>
    </source>
</evidence>
<dbReference type="InterPro" id="IPR033453">
    <property type="entry name" value="Glyco_hydro_30_TIM-barrel"/>
</dbReference>
<evidence type="ECO:0000256" key="7">
    <source>
        <dbReference type="ARBA" id="ARBA00022801"/>
    </source>
</evidence>
<keyword evidence="12" id="KW-0326">Glycosidase</keyword>
<dbReference type="GO" id="GO:0010605">
    <property type="term" value="P:negative regulation of macromolecule metabolic process"/>
    <property type="evidence" value="ECO:0007669"/>
    <property type="project" value="UniProtKB-ARBA"/>
</dbReference>
<organism evidence="16 17">
    <name type="scientific">Panagrolaimus superbus</name>
    <dbReference type="NCBI Taxonomy" id="310955"/>
    <lineage>
        <taxon>Eukaryota</taxon>
        <taxon>Metazoa</taxon>
        <taxon>Ecdysozoa</taxon>
        <taxon>Nematoda</taxon>
        <taxon>Chromadorea</taxon>
        <taxon>Rhabditida</taxon>
        <taxon>Tylenchina</taxon>
        <taxon>Panagrolaimomorpha</taxon>
        <taxon>Panagrolaimoidea</taxon>
        <taxon>Panagrolaimidae</taxon>
        <taxon>Panagrolaimus</taxon>
    </lineage>
</organism>
<dbReference type="PANTHER" id="PTHR11069">
    <property type="entry name" value="GLUCOSYLCERAMIDASE"/>
    <property type="match status" value="1"/>
</dbReference>
<dbReference type="Proteomes" id="UP000887577">
    <property type="component" value="Unplaced"/>
</dbReference>
<evidence type="ECO:0000256" key="5">
    <source>
        <dbReference type="ARBA" id="ARBA00012658"/>
    </source>
</evidence>
<dbReference type="FunFam" id="3.20.20.80:FF:000030">
    <property type="entry name" value="Lysosomal acid glucosylceramidase"/>
    <property type="match status" value="1"/>
</dbReference>